<evidence type="ECO:0000313" key="1">
    <source>
        <dbReference type="EMBL" id="KAK3724436.1"/>
    </source>
</evidence>
<sequence length="609" mass="68409">MLSALCLLQLIPFTLGSPVLKPELELELEDLERTYYLERRQDETVTVTGMRFGVQPRLEVRQLEANADQWNIFLLGMRRFQQTDQSDATSYYQIAGIHGRPFQPWNDVPPADGNNSPGYCTHLLNLFLSWHRAYLALFEQKLYKHIVDAVNEFPAGSERQRYARAALSWRFPYWDWAAAPPSGQSVFPESMQSPTIDVTMPNGTTTIPNPLFSYRFHPVSVDDFYFNPFATWEETMRYPTGWDGEATSQNHLLGPVFDNSRVSFQDRLYNLFTNYDNFTEFGNEAWMHSGLQNADSLEALHDVIHGFLGSNGHMTFLDYSAFDPAFFLHHAMMDRCFALWQALYPDSYVEPMAAIQQTFTIKVGDVKDENSALEPFFSNRDRDYWTSASIRSTQTFGYTYPELVGNANISSVKEAINKLYGSSMGNSGLSPRGLSYRAADGRQRQYLANIVSQKLVLDGSYAVYLFMGDFDDTPSSWATSPNLVGTHAVFGALSSSDNAASTPRSRARRSDSAIQVTGTMPLTSMLLAKMESGELANMKLATVEGYLTDNLHWRVGMFDDTEVSAEDVADLSVTVVTARVLPAASEDAFPEWSEFAEISSITRGKPGGC</sequence>
<dbReference type="EMBL" id="JAUTXU010000005">
    <property type="protein sequence ID" value="KAK3724436.1"/>
    <property type="molecule type" value="Genomic_DNA"/>
</dbReference>
<evidence type="ECO:0000313" key="2">
    <source>
        <dbReference type="Proteomes" id="UP001281147"/>
    </source>
</evidence>
<dbReference type="Proteomes" id="UP001281147">
    <property type="component" value="Unassembled WGS sequence"/>
</dbReference>
<protein>
    <submittedName>
        <fullName evidence="1">Uncharacterized protein</fullName>
    </submittedName>
</protein>
<gene>
    <name evidence="1" type="ORF">LTR37_001060</name>
</gene>
<reference evidence="1" key="1">
    <citation type="submission" date="2023-07" db="EMBL/GenBank/DDBJ databases">
        <title>Black Yeasts Isolated from many extreme environments.</title>
        <authorList>
            <person name="Coleine C."/>
            <person name="Stajich J.E."/>
            <person name="Selbmann L."/>
        </authorList>
    </citation>
    <scope>NUCLEOTIDE SEQUENCE</scope>
    <source>
        <strain evidence="1">CCFEE 5714</strain>
    </source>
</reference>
<organism evidence="1 2">
    <name type="scientific">Vermiconidia calcicola</name>
    <dbReference type="NCBI Taxonomy" id="1690605"/>
    <lineage>
        <taxon>Eukaryota</taxon>
        <taxon>Fungi</taxon>
        <taxon>Dikarya</taxon>
        <taxon>Ascomycota</taxon>
        <taxon>Pezizomycotina</taxon>
        <taxon>Dothideomycetes</taxon>
        <taxon>Dothideomycetidae</taxon>
        <taxon>Mycosphaerellales</taxon>
        <taxon>Extremaceae</taxon>
        <taxon>Vermiconidia</taxon>
    </lineage>
</organism>
<name>A0ACC3NX25_9PEZI</name>
<keyword evidence="2" id="KW-1185">Reference proteome</keyword>
<comment type="caution">
    <text evidence="1">The sequence shown here is derived from an EMBL/GenBank/DDBJ whole genome shotgun (WGS) entry which is preliminary data.</text>
</comment>
<accession>A0ACC3NX25</accession>
<proteinExistence type="predicted"/>